<evidence type="ECO:0000313" key="1">
    <source>
        <dbReference type="EMBL" id="MDO7842115.1"/>
    </source>
</evidence>
<sequence length="79" mass="8719">MLVQSRQFGALWLSLGTKTLSHGSAPVLSVAELIDGNLERRCRRLPRCSNKIASRFGVAQIQVEALLVRIDTDIEVKGE</sequence>
<organism evidence="1 2">
    <name type="scientific">Sphingomonas immobilis</name>
    <dbReference type="NCBI Taxonomy" id="3063997"/>
    <lineage>
        <taxon>Bacteria</taxon>
        <taxon>Pseudomonadati</taxon>
        <taxon>Pseudomonadota</taxon>
        <taxon>Alphaproteobacteria</taxon>
        <taxon>Sphingomonadales</taxon>
        <taxon>Sphingomonadaceae</taxon>
        <taxon>Sphingomonas</taxon>
    </lineage>
</organism>
<name>A0ABT8ZX10_9SPHN</name>
<reference evidence="1" key="1">
    <citation type="submission" date="2023-07" db="EMBL/GenBank/DDBJ databases">
        <authorList>
            <person name="Kim M.K."/>
        </authorList>
    </citation>
    <scope>NUCLEOTIDE SEQUENCE</scope>
    <source>
        <strain evidence="1">CA1-15</strain>
    </source>
</reference>
<proteinExistence type="predicted"/>
<comment type="caution">
    <text evidence="1">The sequence shown here is derived from an EMBL/GenBank/DDBJ whole genome shotgun (WGS) entry which is preliminary data.</text>
</comment>
<protein>
    <submittedName>
        <fullName evidence="1">Uncharacterized protein</fullName>
    </submittedName>
</protein>
<accession>A0ABT8ZX10</accession>
<gene>
    <name evidence="1" type="ORF">Q5H94_07245</name>
</gene>
<evidence type="ECO:0000313" key="2">
    <source>
        <dbReference type="Proteomes" id="UP001176468"/>
    </source>
</evidence>
<dbReference type="EMBL" id="JAUQSZ010000004">
    <property type="protein sequence ID" value="MDO7842115.1"/>
    <property type="molecule type" value="Genomic_DNA"/>
</dbReference>
<dbReference type="RefSeq" id="WP_304560584.1">
    <property type="nucleotide sequence ID" value="NZ_JAUQSZ010000004.1"/>
</dbReference>
<dbReference type="Proteomes" id="UP001176468">
    <property type="component" value="Unassembled WGS sequence"/>
</dbReference>
<keyword evidence="2" id="KW-1185">Reference proteome</keyword>